<dbReference type="Gramene" id="TraesCS6B02G077600.1">
    <property type="protein sequence ID" value="TraesCS6B02G077600.1.cds1"/>
    <property type="gene ID" value="TraesCS6B02G077600"/>
</dbReference>
<dbReference type="InterPro" id="IPR001810">
    <property type="entry name" value="F-box_dom"/>
</dbReference>
<evidence type="ECO:0000259" key="1">
    <source>
        <dbReference type="Pfam" id="PF00646"/>
    </source>
</evidence>
<dbReference type="Gramene" id="TraesCAD_scaffold_074024_01G000100.1">
    <property type="protein sequence ID" value="TraesCAD_scaffold_074024_01G000100.1"/>
    <property type="gene ID" value="TraesCAD_scaffold_074024_01G000100"/>
</dbReference>
<reference evidence="3" key="2">
    <citation type="submission" date="2018-10" db="UniProtKB">
        <authorList>
            <consortium name="EnsemblPlants"/>
        </authorList>
    </citation>
    <scope>IDENTIFICATION</scope>
</reference>
<evidence type="ECO:0000259" key="2">
    <source>
        <dbReference type="Pfam" id="PF23635"/>
    </source>
</evidence>
<sequence>MAPPPELNPEIVDEVLVRLPRDDPAGFIRASAVCKSWLDTLTDPVFLRRYRDLHGTAPLVLGFLHDPVDRSLARFVPTTAFRPAVAADHSTSVVLDCRHGRALFYDYGSSEFVVWDPITGRERRMRDDVPDSYTNYTVLCAAGAGCDHSACSDGPFLMASAGVECRDLVQADACVYSSETGVRRGPDGIYLDFNLEEAYDENCPYYLQSDRPGVLVGGTLYFVCRSSALLRYDVLGTQGRGSLSVIKLPPGKFPGSSTIVMRAENGGLGLATLRRDVLQLWSTETGPDGDVEWVKMNRIQLRKLMPLNSPARLIGLIEDANVVFVTSDDHGIFTVDLKSLLTKKVCEMDKVKDVFPYVCYYTPAGTSSSLFG</sequence>
<name>A0A3B6PG85_WHEAT</name>
<protein>
    <submittedName>
        <fullName evidence="3">Uncharacterized protein</fullName>
    </submittedName>
</protein>
<evidence type="ECO:0000313" key="4">
    <source>
        <dbReference type="Proteomes" id="UP000019116"/>
    </source>
</evidence>
<dbReference type="Pfam" id="PF00646">
    <property type="entry name" value="F-box"/>
    <property type="match status" value="1"/>
</dbReference>
<dbReference type="OMA" id="SSEFVVW"/>
<feature type="domain" description="F-box" evidence="1">
    <location>
        <begin position="6"/>
        <end position="48"/>
    </location>
</feature>
<dbReference type="Gramene" id="TraesROB_scaffold_066342_01G000100.1">
    <property type="protein sequence ID" value="TraesROB_scaffold_066342_01G000100.1"/>
    <property type="gene ID" value="TraesROB_scaffold_066342_01G000100"/>
</dbReference>
<accession>A0A3B6PG85</accession>
<dbReference type="Gramene" id="TraesPARA_EIv1.0_2013080.1">
    <property type="protein sequence ID" value="TraesPARA_EIv1.0_2013080.1.CDS1"/>
    <property type="gene ID" value="TraesPARA_EIv1.0_2013080"/>
</dbReference>
<dbReference type="PANTHER" id="PTHR32133">
    <property type="entry name" value="OS07G0120400 PROTEIN"/>
    <property type="match status" value="1"/>
</dbReference>
<feature type="domain" description="F-box protein AT5G49610-like beta-propeller" evidence="2">
    <location>
        <begin position="94"/>
        <end position="363"/>
    </location>
</feature>
<dbReference type="Gramene" id="TraesWEE_scaffold_074169_01G000100.1">
    <property type="protein sequence ID" value="TraesWEE_scaffold_074169_01G000100.1"/>
    <property type="gene ID" value="TraesWEE_scaffold_074169_01G000100"/>
</dbReference>
<dbReference type="Gramene" id="TraesCS6B03G0183500.1">
    <property type="protein sequence ID" value="TraesCS6B03G0183500.1.CDS1"/>
    <property type="gene ID" value="TraesCS6B03G0183500"/>
</dbReference>
<keyword evidence="4" id="KW-1185">Reference proteome</keyword>
<dbReference type="PANTHER" id="PTHR32133:SF306">
    <property type="entry name" value="F-BOX DOMAIN-CONTAINING PROTEIN"/>
    <property type="match status" value="1"/>
</dbReference>
<reference evidence="3" key="1">
    <citation type="submission" date="2018-08" db="EMBL/GenBank/DDBJ databases">
        <authorList>
            <person name="Rossello M."/>
        </authorList>
    </citation>
    <scope>NUCLEOTIDE SEQUENCE [LARGE SCALE GENOMIC DNA]</scope>
    <source>
        <strain evidence="3">cv. Chinese Spring</strain>
    </source>
</reference>
<dbReference type="InterPro" id="IPR056594">
    <property type="entry name" value="AT5G49610-like_b-prop"/>
</dbReference>
<dbReference type="Pfam" id="PF23635">
    <property type="entry name" value="Beta-prop_AT5G49610-like"/>
    <property type="match status" value="1"/>
</dbReference>
<organism evidence="3">
    <name type="scientific">Triticum aestivum</name>
    <name type="common">Wheat</name>
    <dbReference type="NCBI Taxonomy" id="4565"/>
    <lineage>
        <taxon>Eukaryota</taxon>
        <taxon>Viridiplantae</taxon>
        <taxon>Streptophyta</taxon>
        <taxon>Embryophyta</taxon>
        <taxon>Tracheophyta</taxon>
        <taxon>Spermatophyta</taxon>
        <taxon>Magnoliopsida</taxon>
        <taxon>Liliopsida</taxon>
        <taxon>Poales</taxon>
        <taxon>Poaceae</taxon>
        <taxon>BOP clade</taxon>
        <taxon>Pooideae</taxon>
        <taxon>Triticodae</taxon>
        <taxon>Triticeae</taxon>
        <taxon>Triticinae</taxon>
        <taxon>Triticum</taxon>
    </lineage>
</organism>
<proteinExistence type="predicted"/>
<evidence type="ECO:0000313" key="3">
    <source>
        <dbReference type="EnsemblPlants" id="TraesCS6B02G077600.1.cds1"/>
    </source>
</evidence>
<dbReference type="Gramene" id="TraesRN6B0100174400.1">
    <property type="protein sequence ID" value="TraesRN6B0100174400.1"/>
    <property type="gene ID" value="TraesRN6B0100174400"/>
</dbReference>
<dbReference type="AlphaFoldDB" id="A0A3B6PG85"/>
<dbReference type="InterPro" id="IPR036047">
    <property type="entry name" value="F-box-like_dom_sf"/>
</dbReference>
<dbReference type="EnsemblPlants" id="TraesCS6B02G077600.1">
    <property type="protein sequence ID" value="TraesCS6B02G077600.1.cds1"/>
    <property type="gene ID" value="TraesCS6B02G077600"/>
</dbReference>
<dbReference type="OrthoDB" id="691391at2759"/>
<dbReference type="Proteomes" id="UP000019116">
    <property type="component" value="Chromosome 6B"/>
</dbReference>
<dbReference type="SUPFAM" id="SSF81383">
    <property type="entry name" value="F-box domain"/>
    <property type="match status" value="1"/>
</dbReference>